<organism evidence="2">
    <name type="scientific">uncultured Sphingopyxis sp</name>
    <dbReference type="NCBI Taxonomy" id="310581"/>
    <lineage>
        <taxon>Bacteria</taxon>
        <taxon>Pseudomonadati</taxon>
        <taxon>Pseudomonadota</taxon>
        <taxon>Alphaproteobacteria</taxon>
        <taxon>Sphingomonadales</taxon>
        <taxon>Sphingomonadaceae</taxon>
        <taxon>Sphingopyxis</taxon>
        <taxon>environmental samples</taxon>
    </lineage>
</organism>
<feature type="region of interest" description="Disordered" evidence="1">
    <location>
        <begin position="1"/>
        <end position="39"/>
    </location>
</feature>
<name>A0A1Y5PY44_9SPHN</name>
<reference evidence="2" key="1">
    <citation type="submission" date="2016-03" db="EMBL/GenBank/DDBJ databases">
        <authorList>
            <person name="Ploux O."/>
        </authorList>
    </citation>
    <scope>NUCLEOTIDE SEQUENCE</scope>
    <source>
        <strain evidence="2">UC10</strain>
    </source>
</reference>
<proteinExistence type="predicted"/>
<dbReference type="AlphaFoldDB" id="A0A1Y5PY44"/>
<accession>A0A1Y5PY44</accession>
<dbReference type="RefSeq" id="WP_294029608.1">
    <property type="nucleotide sequence ID" value="NZ_LT598653.1"/>
</dbReference>
<dbReference type="EMBL" id="LT598653">
    <property type="protein sequence ID" value="SBV32417.1"/>
    <property type="molecule type" value="Genomic_DNA"/>
</dbReference>
<evidence type="ECO:0000313" key="2">
    <source>
        <dbReference type="EMBL" id="SBV32417.1"/>
    </source>
</evidence>
<gene>
    <name evidence="2" type="ORF">SPPYR_1297</name>
</gene>
<protein>
    <submittedName>
        <fullName evidence="2">Uncharacterized protein</fullName>
    </submittedName>
</protein>
<evidence type="ECO:0000256" key="1">
    <source>
        <dbReference type="SAM" id="MobiDB-lite"/>
    </source>
</evidence>
<sequence>MPPDSDQPQSPAPDTPAPANAQSRRFFRKSRRPFALDDARRQGDISQLAFLTMGGRDPAIAFLNTDNAALGGRPLTVATASPEGYERVAAAIRRWPSGPGFK</sequence>
<dbReference type="KEGG" id="sphu:SPPYR_1297"/>
<feature type="compositionally biased region" description="Pro residues" evidence="1">
    <location>
        <begin position="1"/>
        <end position="16"/>
    </location>
</feature>